<evidence type="ECO:0000313" key="2">
    <source>
        <dbReference type="Proteomes" id="UP000634529"/>
    </source>
</evidence>
<reference evidence="1 2" key="1">
    <citation type="submission" date="2020-09" db="EMBL/GenBank/DDBJ databases">
        <title>Paenibacillus sp. CAU 1523 isolated from sand of Haeundae Beach.</title>
        <authorList>
            <person name="Kim W."/>
        </authorList>
    </citation>
    <scope>NUCLEOTIDE SEQUENCE [LARGE SCALE GENOMIC DNA]</scope>
    <source>
        <strain evidence="1 2">CAU 1523</strain>
    </source>
</reference>
<comment type="caution">
    <text evidence="1">The sequence shown here is derived from an EMBL/GenBank/DDBJ whole genome shotgun (WGS) entry which is preliminary data.</text>
</comment>
<evidence type="ECO:0008006" key="3">
    <source>
        <dbReference type="Google" id="ProtNLM"/>
    </source>
</evidence>
<sequence>MLYYYWSRKGIRPSIIQSMSAGERHLIRAFFEMELEERHKAAKTGNVFVTMSAL</sequence>
<evidence type="ECO:0000313" key="1">
    <source>
        <dbReference type="EMBL" id="MBD8500742.1"/>
    </source>
</evidence>
<organism evidence="1 2">
    <name type="scientific">Paenibacillus arenosi</name>
    <dbReference type="NCBI Taxonomy" id="2774142"/>
    <lineage>
        <taxon>Bacteria</taxon>
        <taxon>Bacillati</taxon>
        <taxon>Bacillota</taxon>
        <taxon>Bacilli</taxon>
        <taxon>Bacillales</taxon>
        <taxon>Paenibacillaceae</taxon>
        <taxon>Paenibacillus</taxon>
    </lineage>
</organism>
<dbReference type="Proteomes" id="UP000634529">
    <property type="component" value="Unassembled WGS sequence"/>
</dbReference>
<accession>A0ABR9B358</accession>
<keyword evidence="2" id="KW-1185">Reference proteome</keyword>
<dbReference type="RefSeq" id="WP_186786168.1">
    <property type="nucleotide sequence ID" value="NZ_JACYTN010000027.1"/>
</dbReference>
<gene>
    <name evidence="1" type="ORF">IFO66_20865</name>
</gene>
<protein>
    <recommendedName>
        <fullName evidence="3">Transposase</fullName>
    </recommendedName>
</protein>
<proteinExistence type="predicted"/>
<name>A0ABR9B358_9BACL</name>
<dbReference type="EMBL" id="JACYTN010000027">
    <property type="protein sequence ID" value="MBD8500742.1"/>
    <property type="molecule type" value="Genomic_DNA"/>
</dbReference>